<reference evidence="2 3" key="1">
    <citation type="journal article" date="2016" name="Nat. Commun.">
        <title>Thousands of microbial genomes shed light on interconnected biogeochemical processes in an aquifer system.</title>
        <authorList>
            <person name="Anantharaman K."/>
            <person name="Brown C.T."/>
            <person name="Hug L.A."/>
            <person name="Sharon I."/>
            <person name="Castelle C.J."/>
            <person name="Probst A.J."/>
            <person name="Thomas B.C."/>
            <person name="Singh A."/>
            <person name="Wilkins M.J."/>
            <person name="Karaoz U."/>
            <person name="Brodie E.L."/>
            <person name="Williams K.H."/>
            <person name="Hubbard S.S."/>
            <person name="Banfield J.F."/>
        </authorList>
    </citation>
    <scope>NUCLEOTIDE SEQUENCE [LARGE SCALE GENOMIC DNA]</scope>
</reference>
<dbReference type="EMBL" id="MGKT01000005">
    <property type="protein sequence ID" value="OGN31220.1"/>
    <property type="molecule type" value="Genomic_DNA"/>
</dbReference>
<comment type="caution">
    <text evidence="2">The sequence shown here is derived from an EMBL/GenBank/DDBJ whole genome shotgun (WGS) entry which is preliminary data.</text>
</comment>
<evidence type="ECO:0000313" key="3">
    <source>
        <dbReference type="Proteomes" id="UP000177111"/>
    </source>
</evidence>
<dbReference type="InterPro" id="IPR024414">
    <property type="entry name" value="Uncharacterised_PrgI"/>
</dbReference>
<feature type="transmembrane region" description="Helical" evidence="1">
    <location>
        <begin position="21"/>
        <end position="39"/>
    </location>
</feature>
<evidence type="ECO:0000313" key="2">
    <source>
        <dbReference type="EMBL" id="OGN31220.1"/>
    </source>
</evidence>
<accession>A0A1F8H1T6</accession>
<keyword evidence="1" id="KW-0812">Transmembrane</keyword>
<keyword evidence="1" id="KW-1133">Transmembrane helix</keyword>
<evidence type="ECO:0000256" key="1">
    <source>
        <dbReference type="SAM" id="Phobius"/>
    </source>
</evidence>
<feature type="transmembrane region" description="Helical" evidence="1">
    <location>
        <begin position="45"/>
        <end position="64"/>
    </location>
</feature>
<sequence>MRFQIPQFIETEVKLVGPFTLKQFIWIASGAGIDYLLFLTLKGGIWFWVLAIPISTIALALAFLKIDDEPLLNYIVYFINYSLRTKKYMFRKDNDKII</sequence>
<name>A0A1F8H1T6_9BACT</name>
<evidence type="ECO:0008006" key="4">
    <source>
        <dbReference type="Google" id="ProtNLM"/>
    </source>
</evidence>
<protein>
    <recommendedName>
        <fullName evidence="4">PrgI family protein</fullName>
    </recommendedName>
</protein>
<proteinExistence type="predicted"/>
<dbReference type="Pfam" id="PF12666">
    <property type="entry name" value="PrgI"/>
    <property type="match status" value="1"/>
</dbReference>
<organism evidence="2 3">
    <name type="scientific">Candidatus Yanofskybacteria bacterium RIFCSPLOWO2_02_FULL_44_18</name>
    <dbReference type="NCBI Taxonomy" id="1802705"/>
    <lineage>
        <taxon>Bacteria</taxon>
        <taxon>Candidatus Yanofskyibacteriota</taxon>
    </lineage>
</organism>
<dbReference type="AlphaFoldDB" id="A0A1F8H1T6"/>
<keyword evidence="1" id="KW-0472">Membrane</keyword>
<dbReference type="Proteomes" id="UP000177111">
    <property type="component" value="Unassembled WGS sequence"/>
</dbReference>
<gene>
    <name evidence="2" type="ORF">A3I96_02910</name>
</gene>